<dbReference type="Proteomes" id="UP000645966">
    <property type="component" value="Unassembled WGS sequence"/>
</dbReference>
<reference evidence="1" key="1">
    <citation type="submission" date="2020-12" db="EMBL/GenBank/DDBJ databases">
        <title>Genome public.</title>
        <authorList>
            <person name="Sun Q."/>
        </authorList>
    </citation>
    <scope>NUCLEOTIDE SEQUENCE</scope>
    <source>
        <strain evidence="1">CCM 8863</strain>
    </source>
</reference>
<evidence type="ECO:0000313" key="2">
    <source>
        <dbReference type="Proteomes" id="UP000645966"/>
    </source>
</evidence>
<name>A0A934M9X0_9CORY</name>
<gene>
    <name evidence="1" type="ORF">JDV75_01760</name>
</gene>
<proteinExistence type="predicted"/>
<accession>A0A934M9X0</accession>
<dbReference type="AlphaFoldDB" id="A0A934M9X0"/>
<comment type="caution">
    <text evidence="1">The sequence shown here is derived from an EMBL/GenBank/DDBJ whole genome shotgun (WGS) entry which is preliminary data.</text>
</comment>
<keyword evidence="2" id="KW-1185">Reference proteome</keyword>
<dbReference type="EMBL" id="JAEIOS010000009">
    <property type="protein sequence ID" value="MBI8988493.1"/>
    <property type="molecule type" value="Genomic_DNA"/>
</dbReference>
<protein>
    <submittedName>
        <fullName evidence="1">Uncharacterized protein</fullName>
    </submittedName>
</protein>
<organism evidence="1 2">
    <name type="scientific">Corynebacterium meridianum</name>
    <dbReference type="NCBI Taxonomy" id="2765363"/>
    <lineage>
        <taxon>Bacteria</taxon>
        <taxon>Bacillati</taxon>
        <taxon>Actinomycetota</taxon>
        <taxon>Actinomycetes</taxon>
        <taxon>Mycobacteriales</taxon>
        <taxon>Corynebacteriaceae</taxon>
        <taxon>Corynebacterium</taxon>
    </lineage>
</organism>
<evidence type="ECO:0000313" key="1">
    <source>
        <dbReference type="EMBL" id="MBI8988493.1"/>
    </source>
</evidence>
<sequence>MDMMKMRRKAAKGGKKKCCRSRQRCKLCPVVLKRLEKVHAFDLDDAALEKVWAKARIR</sequence>
<dbReference type="RefSeq" id="WP_198737528.1">
    <property type="nucleotide sequence ID" value="NZ_JAEIOS010000009.1"/>
</dbReference>